<keyword evidence="1" id="KW-0808">Transferase</keyword>
<name>A0A1J7BIJ5_9ACTN</name>
<dbReference type="InterPro" id="IPR016477">
    <property type="entry name" value="Fructo-/Ketosamine-3-kinase"/>
</dbReference>
<comment type="caution">
    <text evidence="2">The sequence shown here is derived from an EMBL/GenBank/DDBJ whole genome shotgun (WGS) entry which is preliminary data.</text>
</comment>
<dbReference type="SUPFAM" id="SSF56112">
    <property type="entry name" value="Protein kinase-like (PK-like)"/>
    <property type="match status" value="1"/>
</dbReference>
<dbReference type="Proteomes" id="UP000243342">
    <property type="component" value="Unassembled WGS sequence"/>
</dbReference>
<dbReference type="Pfam" id="PF03881">
    <property type="entry name" value="Fructosamin_kin"/>
    <property type="match status" value="1"/>
</dbReference>
<dbReference type="AlphaFoldDB" id="A0A1J7BIJ5"/>
<evidence type="ECO:0000256" key="1">
    <source>
        <dbReference type="PIRNR" id="PIRNR006221"/>
    </source>
</evidence>
<gene>
    <name evidence="2" type="ORF">BIV57_05655</name>
</gene>
<dbReference type="PIRSF" id="PIRSF006221">
    <property type="entry name" value="Ketosamine-3-kinase"/>
    <property type="match status" value="1"/>
</dbReference>
<dbReference type="PANTHER" id="PTHR12149:SF8">
    <property type="entry name" value="PROTEIN-RIBULOSAMINE 3-KINASE"/>
    <property type="match status" value="1"/>
</dbReference>
<protein>
    <recommendedName>
        <fullName evidence="4">Fructosamine kinase</fullName>
    </recommendedName>
</protein>
<evidence type="ECO:0000313" key="2">
    <source>
        <dbReference type="EMBL" id="OIV38487.1"/>
    </source>
</evidence>
<dbReference type="STRING" id="1428644.BIV57_05655"/>
<dbReference type="InterPro" id="IPR011009">
    <property type="entry name" value="Kinase-like_dom_sf"/>
</dbReference>
<dbReference type="Gene3D" id="1.10.510.10">
    <property type="entry name" value="Transferase(Phosphotransferase) domain 1"/>
    <property type="match status" value="1"/>
</dbReference>
<comment type="similarity">
    <text evidence="1">Belongs to the fructosamine kinase family.</text>
</comment>
<evidence type="ECO:0008006" key="4">
    <source>
        <dbReference type="Google" id="ProtNLM"/>
    </source>
</evidence>
<proteinExistence type="inferred from homology"/>
<dbReference type="RefSeq" id="WP_071655567.1">
    <property type="nucleotide sequence ID" value="NZ_MLCF01000021.1"/>
</dbReference>
<organism evidence="2 3">
    <name type="scientific">Mangrovactinospora gilvigrisea</name>
    <dbReference type="NCBI Taxonomy" id="1428644"/>
    <lineage>
        <taxon>Bacteria</taxon>
        <taxon>Bacillati</taxon>
        <taxon>Actinomycetota</taxon>
        <taxon>Actinomycetes</taxon>
        <taxon>Kitasatosporales</taxon>
        <taxon>Streptomycetaceae</taxon>
        <taxon>Mangrovactinospora</taxon>
    </lineage>
</organism>
<accession>A0A1J7BIJ5</accession>
<dbReference type="GO" id="GO:0016301">
    <property type="term" value="F:kinase activity"/>
    <property type="evidence" value="ECO:0007669"/>
    <property type="project" value="UniProtKB-UniRule"/>
</dbReference>
<dbReference type="Gene3D" id="3.30.200.20">
    <property type="entry name" value="Phosphorylase Kinase, domain 1"/>
    <property type="match status" value="1"/>
</dbReference>
<dbReference type="PANTHER" id="PTHR12149">
    <property type="entry name" value="FRUCTOSAMINE 3 KINASE-RELATED PROTEIN"/>
    <property type="match status" value="1"/>
</dbReference>
<keyword evidence="1" id="KW-0418">Kinase</keyword>
<dbReference type="EMBL" id="MLCF01000021">
    <property type="protein sequence ID" value="OIV38487.1"/>
    <property type="molecule type" value="Genomic_DNA"/>
</dbReference>
<reference evidence="2 3" key="1">
    <citation type="submission" date="2016-10" db="EMBL/GenBank/DDBJ databases">
        <title>Genome sequence of Streptomyces gilvigriseus MUSC 26.</title>
        <authorList>
            <person name="Lee L.-H."/>
            <person name="Ser H.-L."/>
        </authorList>
    </citation>
    <scope>NUCLEOTIDE SEQUENCE [LARGE SCALE GENOMIC DNA]</scope>
    <source>
        <strain evidence="2 3">MUSC 26</strain>
    </source>
</reference>
<sequence length="300" mass="31729">MPARPPTLRKRLDALVHSPVRRLCPLGGGSVCSAYRADLADGDTLFVKTHPDAPEGFFAAEAFGLDLLADALPDDSGIGVPRVLSVEDDLLVLEWIDPGVATSRGAEQLGRALAGLHATPAQLFGTAKAAFIGPLPLPVPDQPCTEPAEWPEFHARYRLQPALREAFDCGGISAEDARDVEEVCAAIAELAGPPQGPAVVHGDLWSGNVHWDSGGRPWLIDPSAQGGHPEADLAMLRLFGMPQLHRALDAYDEASPPAPGREGRVPLHQLHPLLVHAVLFGRGYGAEAGRAARRALDAAA</sequence>
<dbReference type="Gene3D" id="1.20.1270.240">
    <property type="match status" value="1"/>
</dbReference>
<keyword evidence="3" id="KW-1185">Reference proteome</keyword>
<evidence type="ECO:0000313" key="3">
    <source>
        <dbReference type="Proteomes" id="UP000243342"/>
    </source>
</evidence>
<dbReference type="OrthoDB" id="5291879at2"/>